<dbReference type="Proteomes" id="UP001258994">
    <property type="component" value="Chromosome"/>
</dbReference>
<dbReference type="GO" id="GO:0050269">
    <property type="term" value="F:coniferyl-aldehyde dehydrogenase [NAD(P)+] activity"/>
    <property type="evidence" value="ECO:0007669"/>
    <property type="project" value="UniProtKB-EC"/>
</dbReference>
<feature type="active site" evidence="5">
    <location>
        <position position="217"/>
    </location>
</feature>
<organism evidence="8 9">
    <name type="scientific">Thalassotalea psychrophila</name>
    <dbReference type="NCBI Taxonomy" id="3065647"/>
    <lineage>
        <taxon>Bacteria</taxon>
        <taxon>Pseudomonadati</taxon>
        <taxon>Pseudomonadota</taxon>
        <taxon>Gammaproteobacteria</taxon>
        <taxon>Alteromonadales</taxon>
        <taxon>Colwelliaceae</taxon>
        <taxon>Thalassotalea</taxon>
    </lineage>
</organism>
<name>A0ABY9TZL2_9GAMM</name>
<evidence type="ECO:0000313" key="8">
    <source>
        <dbReference type="EMBL" id="WNC74246.1"/>
    </source>
</evidence>
<proteinExistence type="inferred from homology"/>
<dbReference type="InterPro" id="IPR015590">
    <property type="entry name" value="Aldehyde_DH_dom"/>
</dbReference>
<dbReference type="InterPro" id="IPR016161">
    <property type="entry name" value="Ald_DH/histidinol_DH"/>
</dbReference>
<dbReference type="CDD" id="cd07133">
    <property type="entry name" value="ALDH_CALDH_CalB"/>
    <property type="match status" value="1"/>
</dbReference>
<dbReference type="RefSeq" id="WP_348393353.1">
    <property type="nucleotide sequence ID" value="NZ_CP134145.1"/>
</dbReference>
<dbReference type="InterPro" id="IPR012394">
    <property type="entry name" value="Aldehyde_DH_NAD(P)"/>
</dbReference>
<feature type="domain" description="Aldehyde dehydrogenase" evidence="7">
    <location>
        <begin position="11"/>
        <end position="441"/>
    </location>
</feature>
<dbReference type="Gene3D" id="3.40.309.10">
    <property type="entry name" value="Aldehyde Dehydrogenase, Chain A, domain 2"/>
    <property type="match status" value="1"/>
</dbReference>
<reference evidence="9" key="1">
    <citation type="submission" date="2023-09" db="EMBL/GenBank/DDBJ databases">
        <authorList>
            <person name="Li S."/>
            <person name="Li X."/>
            <person name="Zhang C."/>
            <person name="Zhao Z."/>
        </authorList>
    </citation>
    <scope>NUCLEOTIDE SEQUENCE [LARGE SCALE GENOMIC DNA]</scope>
    <source>
        <strain evidence="9">SQ149</strain>
    </source>
</reference>
<evidence type="ECO:0000259" key="7">
    <source>
        <dbReference type="Pfam" id="PF00171"/>
    </source>
</evidence>
<evidence type="ECO:0000256" key="5">
    <source>
        <dbReference type="PROSITE-ProRule" id="PRU10007"/>
    </source>
</evidence>
<dbReference type="Pfam" id="PF00171">
    <property type="entry name" value="Aldedh"/>
    <property type="match status" value="1"/>
</dbReference>
<dbReference type="PANTHER" id="PTHR43570">
    <property type="entry name" value="ALDEHYDE DEHYDROGENASE"/>
    <property type="match status" value="1"/>
</dbReference>
<gene>
    <name evidence="8" type="ORF">RGQ13_09695</name>
</gene>
<comment type="similarity">
    <text evidence="1 4 6">Belongs to the aldehyde dehydrogenase family.</text>
</comment>
<keyword evidence="2 4" id="KW-0560">Oxidoreductase</keyword>
<dbReference type="InterPro" id="IPR029510">
    <property type="entry name" value="Ald_DH_CS_GLU"/>
</dbReference>
<dbReference type="Gene3D" id="3.40.605.10">
    <property type="entry name" value="Aldehyde Dehydrogenase, Chain A, domain 1"/>
    <property type="match status" value="1"/>
</dbReference>
<dbReference type="PROSITE" id="PS00687">
    <property type="entry name" value="ALDEHYDE_DEHYDR_GLU"/>
    <property type="match status" value="1"/>
</dbReference>
<evidence type="ECO:0000313" key="9">
    <source>
        <dbReference type="Proteomes" id="UP001258994"/>
    </source>
</evidence>
<dbReference type="SUPFAM" id="SSF53720">
    <property type="entry name" value="ALDH-like"/>
    <property type="match status" value="1"/>
</dbReference>
<dbReference type="PIRSF" id="PIRSF036492">
    <property type="entry name" value="ALDH"/>
    <property type="match status" value="1"/>
</dbReference>
<keyword evidence="3" id="KW-0520">NAD</keyword>
<evidence type="ECO:0000256" key="4">
    <source>
        <dbReference type="PIRNR" id="PIRNR036492"/>
    </source>
</evidence>
<dbReference type="InterPro" id="IPR016163">
    <property type="entry name" value="Ald_DH_C"/>
</dbReference>
<evidence type="ECO:0000256" key="3">
    <source>
        <dbReference type="ARBA" id="ARBA00023027"/>
    </source>
</evidence>
<dbReference type="PANTHER" id="PTHR43570:SF20">
    <property type="entry name" value="ALDEHYDE DEHYDROGENASE ALDX-RELATED"/>
    <property type="match status" value="1"/>
</dbReference>
<protein>
    <recommendedName>
        <fullName evidence="4">Aldehyde dehydrogenase</fullName>
    </recommendedName>
</protein>
<accession>A0ABY9TZL2</accession>
<dbReference type="InterPro" id="IPR016162">
    <property type="entry name" value="Ald_DH_N"/>
</dbReference>
<evidence type="ECO:0000256" key="2">
    <source>
        <dbReference type="ARBA" id="ARBA00023002"/>
    </source>
</evidence>
<sequence length="471" mass="51985">MDTATQIDHLKQLFKSQKAAFNKSPFPDYRKRLNNLNKLKSLLLDNQQQFIEALNKDFGNRSADDSKIGDILTSVSGINYNISNLKRWMKPEKRHVSVLFQPAKARVEYQPLGVVGILVPWNYPVFLALGPLAAALAAGNRAIIKMSEFTPNTTALLTKLVTSHFDEDEVSVVGGEAEVASVFSSLTFDHIFFTGSTAVGKLVMKAAAENLVPVTLELGGKSPAIIDKKMSIKTAVERLILGKTLNSGQTCVAPDYILCPKGKVQELSDELANSFNKMFPGINENNDYTSVVNDGQYNRLINLIADAKAKGASVRELAINPECQKSRQLPLTLITNISNDMTVMQEEIFGPILPIIEYDTIEQAISYVNDRDRPLALYIYSFDKKLQQQIIKQTHAGGVCINDAAFHVAVDDLPFGGVGPSGMGSYHGEEGFKTFSHAKSILSRGKISFTPMLFPPYGTFIHNLVYKLFIR</sequence>
<dbReference type="EMBL" id="CP134145">
    <property type="protein sequence ID" value="WNC74246.1"/>
    <property type="molecule type" value="Genomic_DNA"/>
</dbReference>
<keyword evidence="9" id="KW-1185">Reference proteome</keyword>
<evidence type="ECO:0000256" key="1">
    <source>
        <dbReference type="ARBA" id="ARBA00009986"/>
    </source>
</evidence>
<evidence type="ECO:0000256" key="6">
    <source>
        <dbReference type="RuleBase" id="RU003345"/>
    </source>
</evidence>